<accession>A0A812ZB78</accession>
<name>A0A812ZB78_9DINO</name>
<evidence type="ECO:0000313" key="1">
    <source>
        <dbReference type="EMBL" id="CAE7819039.1"/>
    </source>
</evidence>
<dbReference type="Gene3D" id="3.80.10.10">
    <property type="entry name" value="Ribonuclease Inhibitor"/>
    <property type="match status" value="1"/>
</dbReference>
<keyword evidence="2" id="KW-1185">Reference proteome</keyword>
<protein>
    <submittedName>
        <fullName evidence="1">Uncharacterized protein</fullName>
    </submittedName>
</protein>
<reference evidence="1" key="1">
    <citation type="submission" date="2021-02" db="EMBL/GenBank/DDBJ databases">
        <authorList>
            <person name="Dougan E. K."/>
            <person name="Rhodes N."/>
            <person name="Thang M."/>
            <person name="Chan C."/>
        </authorList>
    </citation>
    <scope>NUCLEOTIDE SEQUENCE</scope>
</reference>
<gene>
    <name evidence="1" type="ORF">SNEC2469_LOCUS24345</name>
</gene>
<comment type="caution">
    <text evidence="1">The sequence shown here is derived from an EMBL/GenBank/DDBJ whole genome shotgun (WGS) entry which is preliminary data.</text>
</comment>
<evidence type="ECO:0000313" key="2">
    <source>
        <dbReference type="Proteomes" id="UP000601435"/>
    </source>
</evidence>
<dbReference type="EMBL" id="CAJNJA010046698">
    <property type="protein sequence ID" value="CAE7819039.1"/>
    <property type="molecule type" value="Genomic_DNA"/>
</dbReference>
<proteinExistence type="predicted"/>
<dbReference type="Proteomes" id="UP000601435">
    <property type="component" value="Unassembled WGS sequence"/>
</dbReference>
<dbReference type="InterPro" id="IPR032675">
    <property type="entry name" value="LRR_dom_sf"/>
</dbReference>
<sequence>MVGCDRVPGEAWAELRAAEWPELGKASFVTAGPRCFQSSGEGSEELLAALGRSQQLEEVDFDRCEKIPDAAWELLGDGAWPRLRVAKGIPNEHLERLREAPLDLEAGAGGWKCEKRRSAHWLWLWVPRRQSRDPAASSMELQEPGAKQLPMYPAFITSVLMPGNGGAAAVQRDLDLLPALARSDVEELNLDECRDVPAAVWQQLGQAQGEAFQKLRKASFAWCFDERSKGAESAAGLLLALSRCQLLQELGMAFCYKVPAAAWQLLATARWEQLRKADFYRCFGRASEGAARVGGLLSALARCRQLQDASAREFDSACSSKASDGAEDNQSDPAGQELLMGECHQISASAWQQLEGAQWPKLTKVDFGWCLGFWAPVGVCVVWSRSLLGFDGDVGVDEAAGTQPFHRSGLTKCRGVLSSEP</sequence>
<organism evidence="1 2">
    <name type="scientific">Symbiodinium necroappetens</name>
    <dbReference type="NCBI Taxonomy" id="1628268"/>
    <lineage>
        <taxon>Eukaryota</taxon>
        <taxon>Sar</taxon>
        <taxon>Alveolata</taxon>
        <taxon>Dinophyceae</taxon>
        <taxon>Suessiales</taxon>
        <taxon>Symbiodiniaceae</taxon>
        <taxon>Symbiodinium</taxon>
    </lineage>
</organism>
<dbReference type="AlphaFoldDB" id="A0A812ZB78"/>